<dbReference type="EMBL" id="LBSX01000006">
    <property type="protein sequence ID" value="KKQ27701.1"/>
    <property type="molecule type" value="Genomic_DNA"/>
</dbReference>
<dbReference type="InterPro" id="IPR036637">
    <property type="entry name" value="Phosphohistidine_dom_sf"/>
</dbReference>
<dbReference type="PANTHER" id="PTHR43615:SF1">
    <property type="entry name" value="PPDK_N DOMAIN-CONTAINING PROTEIN"/>
    <property type="match status" value="1"/>
</dbReference>
<dbReference type="Gene3D" id="3.50.30.10">
    <property type="entry name" value="Phosphohistidine domain"/>
    <property type="match status" value="1"/>
</dbReference>
<gene>
    <name evidence="2" type="ORF">US42_C0006G0008</name>
</gene>
<comment type="caution">
    <text evidence="2">The sequence shown here is derived from an EMBL/GenBank/DDBJ whole genome shotgun (WGS) entry which is preliminary data.</text>
</comment>
<dbReference type="SUPFAM" id="SSF52009">
    <property type="entry name" value="Phosphohistidine domain"/>
    <property type="match status" value="1"/>
</dbReference>
<keyword evidence="2" id="KW-0670">Pyruvate</keyword>
<protein>
    <submittedName>
        <fullName evidence="2">Phosphoenolpyruvate synthase/pyruvate phosphate dikinase</fullName>
    </submittedName>
</protein>
<reference evidence="2 3" key="1">
    <citation type="journal article" date="2015" name="Nature">
        <title>rRNA introns, odd ribosomes, and small enigmatic genomes across a large radiation of phyla.</title>
        <authorList>
            <person name="Brown C.T."/>
            <person name="Hug L.A."/>
            <person name="Thomas B.C."/>
            <person name="Sharon I."/>
            <person name="Castelle C.J."/>
            <person name="Singh A."/>
            <person name="Wilkins M.J."/>
            <person name="Williams K.H."/>
            <person name="Banfield J.F."/>
        </authorList>
    </citation>
    <scope>NUCLEOTIDE SEQUENCE [LARGE SCALE GENOMIC DNA]</scope>
</reference>
<dbReference type="STRING" id="1619046.US42_C0006G0008"/>
<dbReference type="PANTHER" id="PTHR43615">
    <property type="entry name" value="PHOSPHOENOLPYRUVATE SYNTHASE-RELATED"/>
    <property type="match status" value="1"/>
</dbReference>
<sequence>MNLENFKNRNWIKHWAGHWQLLNNSLLGYQYTKLLKDEIGRGLEVDVIISHQDRSVAYLDADDYKKFATYLAEKVVYNEESLQHWTDLLHKKADGILNFIESTKKQKAFAKEGAQNFINIFYSYSVPHRVVKVVVDGLSPDKLEKFLPKLEEARVYAEPVYAETEKFIEFLADKIAKETCYNVQQLPHLTKEEFLEYWDSGKLPSREEMEKRYYATAILYKEGEFTLLTGEEVGEVEMIVTNQSAVGEETWTKNWSGNWCLLLGSSYGDIYTKGLKELVGRGFKKFFVTFESGTSANYLNQAELAEHCHYLVSLIEKDNTLPERWVEQVMINSDKIFALFKEIANKKIYTRRDYEDLQEYRYRITMANFSIKKVIDFLPDDLREKYLPLFTKARLHSEPVYNEADEYLRIVVGYLLQNRLSVQALAVLTKEDLTEFFASGNLPSEEILLERYGGCALEYNQTGEVKIYQGEEYKKLMSGIAKQSTGQEIKGQIAYRGKVTGRVRVVSDPKNCLDFQEGDILVTGMTRPEYLSLMKKSGAFVTDAGGLLSHAAIVARELKKPCIIGTEVATKFLKDGDMVEVDAEKGIVKKLNY</sequence>
<keyword evidence="2" id="KW-0808">Transferase</keyword>
<organism evidence="2 3">
    <name type="scientific">Candidatus Magasanikbacteria bacterium GW2011_GWC2_37_14</name>
    <dbReference type="NCBI Taxonomy" id="1619046"/>
    <lineage>
        <taxon>Bacteria</taxon>
        <taxon>Candidatus Magasanikiibacteriota</taxon>
    </lineage>
</organism>
<dbReference type="Pfam" id="PF00391">
    <property type="entry name" value="PEP-utilizers"/>
    <property type="match status" value="1"/>
</dbReference>
<name>A0A0G0JI06_9BACT</name>
<feature type="domain" description="PEP-utilising enzyme mobile" evidence="1">
    <location>
        <begin position="515"/>
        <end position="586"/>
    </location>
</feature>
<proteinExistence type="predicted"/>
<evidence type="ECO:0000313" key="2">
    <source>
        <dbReference type="EMBL" id="KKQ27701.1"/>
    </source>
</evidence>
<dbReference type="InterPro" id="IPR051549">
    <property type="entry name" value="PEP_Utilizing_Enz"/>
</dbReference>
<dbReference type="GO" id="GO:0016301">
    <property type="term" value="F:kinase activity"/>
    <property type="evidence" value="ECO:0007669"/>
    <property type="project" value="UniProtKB-KW"/>
</dbReference>
<accession>A0A0G0JI06</accession>
<dbReference type="InterPro" id="IPR008279">
    <property type="entry name" value="PEP-util_enz_mobile_dom"/>
</dbReference>
<dbReference type="AlphaFoldDB" id="A0A0G0JI06"/>
<dbReference type="Proteomes" id="UP000034849">
    <property type="component" value="Unassembled WGS sequence"/>
</dbReference>
<keyword evidence="2" id="KW-0418">Kinase</keyword>
<evidence type="ECO:0000259" key="1">
    <source>
        <dbReference type="Pfam" id="PF00391"/>
    </source>
</evidence>
<evidence type="ECO:0000313" key="3">
    <source>
        <dbReference type="Proteomes" id="UP000034849"/>
    </source>
</evidence>